<accession>A0ABU5TAW1</accession>
<dbReference type="InterPro" id="IPR002641">
    <property type="entry name" value="PNPLA_dom"/>
</dbReference>
<evidence type="ECO:0000256" key="2">
    <source>
        <dbReference type="PROSITE-ProRule" id="PRU01161"/>
    </source>
</evidence>
<feature type="short sequence motif" description="GXSXG" evidence="2">
    <location>
        <begin position="36"/>
        <end position="40"/>
    </location>
</feature>
<feature type="domain" description="PNPLA" evidence="3">
    <location>
        <begin position="5"/>
        <end position="181"/>
    </location>
</feature>
<keyword evidence="2" id="KW-0378">Hydrolase</keyword>
<dbReference type="InterPro" id="IPR016035">
    <property type="entry name" value="Acyl_Trfase/lysoPLipase"/>
</dbReference>
<dbReference type="PROSITE" id="PS51635">
    <property type="entry name" value="PNPLA"/>
    <property type="match status" value="1"/>
</dbReference>
<dbReference type="RefSeq" id="WP_323280556.1">
    <property type="nucleotide sequence ID" value="NZ_JAYGGQ010000016.1"/>
</dbReference>
<gene>
    <name evidence="4" type="ORF">SPF06_18185</name>
</gene>
<feature type="active site" description="Proton acceptor" evidence="2">
    <location>
        <position position="167"/>
    </location>
</feature>
<organism evidence="4 5">
    <name type="scientific">Sinomonas terricola</name>
    <dbReference type="NCBI Taxonomy" id="3110330"/>
    <lineage>
        <taxon>Bacteria</taxon>
        <taxon>Bacillati</taxon>
        <taxon>Actinomycetota</taxon>
        <taxon>Actinomycetes</taxon>
        <taxon>Micrococcales</taxon>
        <taxon>Micrococcaceae</taxon>
        <taxon>Sinomonas</taxon>
    </lineage>
</organism>
<comment type="caution">
    <text evidence="2">Lacks conserved residue(s) required for the propagation of feature annotation.</text>
</comment>
<evidence type="ECO:0000313" key="5">
    <source>
        <dbReference type="Proteomes" id="UP001304769"/>
    </source>
</evidence>
<proteinExistence type="predicted"/>
<comment type="caution">
    <text evidence="4">The sequence shown here is derived from an EMBL/GenBank/DDBJ whole genome shotgun (WGS) entry which is preliminary data.</text>
</comment>
<protein>
    <submittedName>
        <fullName evidence="4">Patatin-like phospholipase family protein</fullName>
    </submittedName>
</protein>
<reference evidence="4 5" key="1">
    <citation type="submission" date="2023-12" db="EMBL/GenBank/DDBJ databases">
        <title>Sinomonas terricola sp. nov, isolated from litchi orchard soil in Guangdong, PR China.</title>
        <authorList>
            <person name="Jiaxin W."/>
            <person name="Yang Z."/>
            <person name="Honghui Z."/>
        </authorList>
    </citation>
    <scope>NUCLEOTIDE SEQUENCE [LARGE SCALE GENOMIC DNA]</scope>
    <source>
        <strain evidence="4 5">JGH33</strain>
    </source>
</reference>
<dbReference type="Pfam" id="PF01734">
    <property type="entry name" value="Patatin"/>
    <property type="match status" value="1"/>
</dbReference>
<keyword evidence="2" id="KW-0442">Lipid degradation</keyword>
<evidence type="ECO:0000256" key="1">
    <source>
        <dbReference type="ARBA" id="ARBA00023098"/>
    </source>
</evidence>
<dbReference type="EMBL" id="JAYGGQ010000016">
    <property type="protein sequence ID" value="MEA5456657.1"/>
    <property type="molecule type" value="Genomic_DNA"/>
</dbReference>
<dbReference type="Gene3D" id="3.40.1090.10">
    <property type="entry name" value="Cytosolic phospholipase A2 catalytic domain"/>
    <property type="match status" value="1"/>
</dbReference>
<dbReference type="Proteomes" id="UP001304769">
    <property type="component" value="Unassembled WGS sequence"/>
</dbReference>
<sequence length="449" mass="48079">MKRSLVLAGGGMRVAWQAGVVRALSEEGIAFDHIDGSSGGILATGMLLSGISPEEMCARWSSLDVRDFSSALPLGDYLKGPGALPALGDADGILRKVFPALGIDADQIRRRAALPGAIEGTFNVAEFTRKVAHAIDARHIDAELMAAGMSLPLFVTPLERDGQVWTDAVWMRDANVREALRRGADEVWLVWCIGNSPYWGDGPFEQYVHMIEMCAMGALLADFDEAASSGREFVLHVIRPEHPLPLDPEFYLGRIDADALIGMGYRDARAYLDALRPGGVPHDESCTAMVDRVPGVRFNESLHGTAGGHELTVRVTLVVPTRDGTQAPEVTGYVDFAPFGSRVFLADGAVEADGGRVSYRGRVRVDGPWEEFRLTRTFDDGALDGWHDARHARLEVGGRVAVDVSMGLGDVAALLGSVEPVGVHGIADRAAAVAGFAARGLRELFGAAP</sequence>
<name>A0ABU5TAW1_9MICC</name>
<keyword evidence="1 2" id="KW-0443">Lipid metabolism</keyword>
<keyword evidence="5" id="KW-1185">Reference proteome</keyword>
<dbReference type="SUPFAM" id="SSF52151">
    <property type="entry name" value="FabD/lysophospholipase-like"/>
    <property type="match status" value="1"/>
</dbReference>
<evidence type="ECO:0000259" key="3">
    <source>
        <dbReference type="PROSITE" id="PS51635"/>
    </source>
</evidence>
<evidence type="ECO:0000313" key="4">
    <source>
        <dbReference type="EMBL" id="MEA5456657.1"/>
    </source>
</evidence>
<feature type="active site" description="Nucleophile" evidence="2">
    <location>
        <position position="38"/>
    </location>
</feature>